<keyword evidence="5 7" id="KW-0472">Membrane</keyword>
<feature type="transmembrane region" description="Helical" evidence="7">
    <location>
        <begin position="201"/>
        <end position="222"/>
    </location>
</feature>
<evidence type="ECO:0000256" key="3">
    <source>
        <dbReference type="ARBA" id="ARBA00022692"/>
    </source>
</evidence>
<keyword evidence="3 7" id="KW-0812">Transmembrane</keyword>
<comment type="similarity">
    <text evidence="2">Belongs to the TMEM201 family.</text>
</comment>
<dbReference type="InterPro" id="IPR018617">
    <property type="entry name" value="Ima1_N"/>
</dbReference>
<reference evidence="9 10" key="1">
    <citation type="submission" date="2019-07" db="EMBL/GenBank/DDBJ databases">
        <authorList>
            <person name="Jastrzebski P J."/>
            <person name="Paukszto L."/>
            <person name="Jastrzebski P J."/>
        </authorList>
    </citation>
    <scope>NUCLEOTIDE SEQUENCE [LARGE SCALE GENOMIC DNA]</scope>
    <source>
        <strain evidence="9 10">WMS-il1</strain>
    </source>
</reference>
<organism evidence="9 10">
    <name type="scientific">Hymenolepis diminuta</name>
    <name type="common">Rat tapeworm</name>
    <dbReference type="NCBI Taxonomy" id="6216"/>
    <lineage>
        <taxon>Eukaryota</taxon>
        <taxon>Metazoa</taxon>
        <taxon>Spiralia</taxon>
        <taxon>Lophotrochozoa</taxon>
        <taxon>Platyhelminthes</taxon>
        <taxon>Cestoda</taxon>
        <taxon>Eucestoda</taxon>
        <taxon>Cyclophyllidea</taxon>
        <taxon>Hymenolepididae</taxon>
        <taxon>Hymenolepis</taxon>
    </lineage>
</organism>
<dbReference type="PANTHER" id="PTHR28646:SF1">
    <property type="entry name" value="TRANSMEMBRANE PROTEIN 201"/>
    <property type="match status" value="1"/>
</dbReference>
<evidence type="ECO:0000259" key="8">
    <source>
        <dbReference type="Pfam" id="PF09779"/>
    </source>
</evidence>
<keyword evidence="4 7" id="KW-1133">Transmembrane helix</keyword>
<evidence type="ECO:0000256" key="2">
    <source>
        <dbReference type="ARBA" id="ARBA00007600"/>
    </source>
</evidence>
<evidence type="ECO:0000313" key="9">
    <source>
        <dbReference type="EMBL" id="VUZ53778.1"/>
    </source>
</evidence>
<keyword evidence="10" id="KW-1185">Reference proteome</keyword>
<dbReference type="InterPro" id="IPR040041">
    <property type="entry name" value="TMEM201"/>
</dbReference>
<feature type="domain" description="Ima1 N-terminal" evidence="8">
    <location>
        <begin position="42"/>
        <end position="163"/>
    </location>
</feature>
<sequence length="532" mass="60343">MDISKLHSRQFLNLTIFASFLCALFYFLYQLHILYRNRIIRLECWFCKALTSVSVKDKKSFFCSLCHQYNGFNDSGDYNCSIPAQYDVQLNPQSFAIRSSGVTAPSFKPDVFCTVCSQRQAYKIEQLAQFEPTNEANWDRELSQFKKELENRCMLCPSCMIKVHKRINNIDIKMIPKVLLWWRSKNYDQSSSPNSSDHSPFLSLIPIISTGLRIITTFIWLYMSLPFVINLFDNHVCKLVSTNFLKVQCQCVDFLKSEFTQNVLLFQRLKIVCLGSHLSQLLLQTTRVSTSPFFALLDAILFVLSTNLIITGQKVSSSAVPSIFILILVLIVGIGVLVYCWLPYAQEDLNIQIERLKAAWPTSNPPPTSSYYSAPPVNAELINDTVSLSLDGLSLNSGNPPHSANLSPTTLTSFTSQNHVYAASAAPAYSYLHKMGSTTSPLASGDFDAKSHFTSVSQMSRRLKREKRRHRRGQPTGLLRLTLYLLFGRLETWSDVKSELLCMFNAVLVGVLLILICHLFYVIMPGIWTMKV</sequence>
<feature type="transmembrane region" description="Helical" evidence="7">
    <location>
        <begin position="506"/>
        <end position="528"/>
    </location>
</feature>
<feature type="transmembrane region" description="Helical" evidence="7">
    <location>
        <begin position="322"/>
        <end position="342"/>
    </location>
</feature>
<dbReference type="GO" id="GO:0005637">
    <property type="term" value="C:nuclear inner membrane"/>
    <property type="evidence" value="ECO:0007669"/>
    <property type="project" value="UniProtKB-SubCell"/>
</dbReference>
<dbReference type="GO" id="GO:0005521">
    <property type="term" value="F:lamin binding"/>
    <property type="evidence" value="ECO:0007669"/>
    <property type="project" value="TreeGrafter"/>
</dbReference>
<feature type="transmembrane region" description="Helical" evidence="7">
    <location>
        <begin position="293"/>
        <end position="310"/>
    </location>
</feature>
<keyword evidence="6" id="KW-0539">Nucleus</keyword>
<dbReference type="AlphaFoldDB" id="A0A564Z4G6"/>
<dbReference type="PANTHER" id="PTHR28646">
    <property type="entry name" value="TRANSMEMBRANE PROTEIN 201"/>
    <property type="match status" value="1"/>
</dbReference>
<proteinExistence type="inferred from homology"/>
<dbReference type="Pfam" id="PF09779">
    <property type="entry name" value="Ima1_N"/>
    <property type="match status" value="1"/>
</dbReference>
<evidence type="ECO:0000256" key="5">
    <source>
        <dbReference type="ARBA" id="ARBA00023136"/>
    </source>
</evidence>
<protein>
    <recommendedName>
        <fullName evidence="8">Ima1 N-terminal domain-containing protein</fullName>
    </recommendedName>
</protein>
<gene>
    <name evidence="9" type="ORF">WMSIL1_LOCUS11999</name>
</gene>
<dbReference type="Proteomes" id="UP000321570">
    <property type="component" value="Unassembled WGS sequence"/>
</dbReference>
<feature type="transmembrane region" description="Helical" evidence="7">
    <location>
        <begin position="12"/>
        <end position="29"/>
    </location>
</feature>
<name>A0A564Z4G6_HYMDI</name>
<evidence type="ECO:0000256" key="4">
    <source>
        <dbReference type="ARBA" id="ARBA00022989"/>
    </source>
</evidence>
<dbReference type="GO" id="GO:0030473">
    <property type="term" value="P:nuclear migration along microtubule"/>
    <property type="evidence" value="ECO:0007669"/>
    <property type="project" value="TreeGrafter"/>
</dbReference>
<evidence type="ECO:0000256" key="7">
    <source>
        <dbReference type="SAM" id="Phobius"/>
    </source>
</evidence>
<dbReference type="EMBL" id="CABIJS010000566">
    <property type="protein sequence ID" value="VUZ53778.1"/>
    <property type="molecule type" value="Genomic_DNA"/>
</dbReference>
<evidence type="ECO:0000313" key="10">
    <source>
        <dbReference type="Proteomes" id="UP000321570"/>
    </source>
</evidence>
<accession>A0A564Z4G6</accession>
<comment type="subcellular location">
    <subcellularLocation>
        <location evidence="1">Nucleus inner membrane</location>
        <topology evidence="1">Multi-pass membrane protein</topology>
    </subcellularLocation>
</comment>
<evidence type="ECO:0000256" key="1">
    <source>
        <dbReference type="ARBA" id="ARBA00004473"/>
    </source>
</evidence>
<evidence type="ECO:0000256" key="6">
    <source>
        <dbReference type="ARBA" id="ARBA00023242"/>
    </source>
</evidence>
<dbReference type="GO" id="GO:0051015">
    <property type="term" value="F:actin filament binding"/>
    <property type="evidence" value="ECO:0007669"/>
    <property type="project" value="TreeGrafter"/>
</dbReference>